<evidence type="ECO:0000313" key="2">
    <source>
        <dbReference type="EMBL" id="GAA0926582.1"/>
    </source>
</evidence>
<comment type="caution">
    <text evidence="2">The sequence shown here is derived from an EMBL/GenBank/DDBJ whole genome shotgun (WGS) entry which is preliminary data.</text>
</comment>
<protein>
    <submittedName>
        <fullName evidence="2">Uncharacterized protein</fullName>
    </submittedName>
</protein>
<sequence length="62" mass="7026">MDAAEPQRDRRNSREKQHQDGAECSDHDVQPAIVLILSQLRKYETVLTLGLPSTRGPPERSQ</sequence>
<evidence type="ECO:0000256" key="1">
    <source>
        <dbReference type="SAM" id="MobiDB-lite"/>
    </source>
</evidence>
<reference evidence="3" key="1">
    <citation type="journal article" date="2019" name="Int. J. Syst. Evol. Microbiol.">
        <title>The Global Catalogue of Microorganisms (GCM) 10K type strain sequencing project: providing services to taxonomists for standard genome sequencing and annotation.</title>
        <authorList>
            <consortium name="The Broad Institute Genomics Platform"/>
            <consortium name="The Broad Institute Genome Sequencing Center for Infectious Disease"/>
            <person name="Wu L."/>
            <person name="Ma J."/>
        </authorList>
    </citation>
    <scope>NUCLEOTIDE SEQUENCE [LARGE SCALE GENOMIC DNA]</scope>
    <source>
        <strain evidence="3">JCM 10977</strain>
    </source>
</reference>
<gene>
    <name evidence="2" type="ORF">GCM10009554_06890</name>
</gene>
<name>A0ABP3ZUY8_9ACTN</name>
<dbReference type="Proteomes" id="UP001500542">
    <property type="component" value="Unassembled WGS sequence"/>
</dbReference>
<organism evidence="2 3">
    <name type="scientific">Kribbella koreensis</name>
    <dbReference type="NCBI Taxonomy" id="57909"/>
    <lineage>
        <taxon>Bacteria</taxon>
        <taxon>Bacillati</taxon>
        <taxon>Actinomycetota</taxon>
        <taxon>Actinomycetes</taxon>
        <taxon>Propionibacteriales</taxon>
        <taxon>Kribbellaceae</taxon>
        <taxon>Kribbella</taxon>
    </lineage>
</organism>
<feature type="region of interest" description="Disordered" evidence="1">
    <location>
        <begin position="1"/>
        <end position="29"/>
    </location>
</feature>
<dbReference type="EMBL" id="BAAAHK010000002">
    <property type="protein sequence ID" value="GAA0926582.1"/>
    <property type="molecule type" value="Genomic_DNA"/>
</dbReference>
<accession>A0ABP3ZUY8</accession>
<evidence type="ECO:0000313" key="3">
    <source>
        <dbReference type="Proteomes" id="UP001500542"/>
    </source>
</evidence>
<proteinExistence type="predicted"/>
<keyword evidence="3" id="KW-1185">Reference proteome</keyword>